<feature type="compositionally biased region" description="Acidic residues" evidence="3">
    <location>
        <begin position="152"/>
        <end position="166"/>
    </location>
</feature>
<feature type="compositionally biased region" description="Basic and acidic residues" evidence="3">
    <location>
        <begin position="25"/>
        <end position="41"/>
    </location>
</feature>
<dbReference type="InterPro" id="IPR016024">
    <property type="entry name" value="ARM-type_fold"/>
</dbReference>
<dbReference type="GO" id="GO:0030688">
    <property type="term" value="C:preribosome, small subunit precursor"/>
    <property type="evidence" value="ECO:0007669"/>
    <property type="project" value="TreeGrafter"/>
</dbReference>
<dbReference type="GO" id="GO:0000480">
    <property type="term" value="P:endonucleolytic cleavage in 5'-ETS of tricistronic rRNA transcript (SSU-rRNA, 5.8S rRNA, LSU-rRNA)"/>
    <property type="evidence" value="ECO:0007669"/>
    <property type="project" value="TreeGrafter"/>
</dbReference>
<keyword evidence="4" id="KW-1185">Reference proteome</keyword>
<dbReference type="Pfam" id="PF22493">
    <property type="entry name" value="PUF_NOP9"/>
    <property type="match status" value="1"/>
</dbReference>
<dbReference type="KEGG" id="char:105907083"/>
<organism evidence="4 5">
    <name type="scientific">Clupea harengus</name>
    <name type="common">Atlantic herring</name>
    <dbReference type="NCBI Taxonomy" id="7950"/>
    <lineage>
        <taxon>Eukaryota</taxon>
        <taxon>Metazoa</taxon>
        <taxon>Chordata</taxon>
        <taxon>Craniata</taxon>
        <taxon>Vertebrata</taxon>
        <taxon>Euteleostomi</taxon>
        <taxon>Actinopterygii</taxon>
        <taxon>Neopterygii</taxon>
        <taxon>Teleostei</taxon>
        <taxon>Clupei</taxon>
        <taxon>Clupeiformes</taxon>
        <taxon>Clupeoidei</taxon>
        <taxon>Clupeidae</taxon>
        <taxon>Clupea</taxon>
    </lineage>
</organism>
<dbReference type="GO" id="GO:0005730">
    <property type="term" value="C:nucleolus"/>
    <property type="evidence" value="ECO:0007669"/>
    <property type="project" value="TreeGrafter"/>
</dbReference>
<dbReference type="PROSITE" id="PS50302">
    <property type="entry name" value="PUM"/>
    <property type="match status" value="1"/>
</dbReference>
<sequence>MVEKMEVSSKKQPKDGSKKKWSGNGEKRKGESSPAGGERKHLDAQTVGYFRRVSDMLSEGFNEDEEKVLFVDNVLREMEGQAIMVAMGMTGSVALQKLLPFANVAQVGQVLSALGGEDGSGLRAVSCDRCGGHVMESALRQMSRWTDNSPSEQEEPATTDGGEDKEAEDCGILEEQVLSMCNVVRENILEFIRNTHGSHVMRTLVHVLAGCVAPARADSRPGRKDKNAAPPLTDFEAPVSFWMELKNLSACLMENINVCVTDSNACPVLQTMLVVCHRKRPKLLKQMTKGIMGYLSGISSAPGVSPLLVFFKDPTSSRLLETVIELSHKALLRDLYKSHLQTKLVDLALHPIANFPIQRLIAASANLKVFPKLFNEMVEGLEAIMAAGHMGVVVQLAKSCAEREETQGPMLQHLLQAFHCNEPASRHTSSLPLFLSLYAYELCYPTETAEGDPPPQRPLEAICYHGSCLVQSLAKFKDRSLLMNSLHSLSPAELLALGSHQLGSHAMQALVTTCSDKGKGKILRKIEGTYVQLACSRYGSRFLEAVWNSATVSQRQSIAQELVPSETQLRSDQFGRHIWPKFGLAHFGKRKAHWMEIQTGDSKKRKMFSDLLE</sequence>
<reference evidence="5" key="1">
    <citation type="submission" date="2025-08" db="UniProtKB">
        <authorList>
            <consortium name="RefSeq"/>
        </authorList>
    </citation>
    <scope>IDENTIFICATION</scope>
</reference>
<dbReference type="GeneID" id="105907083"/>
<accession>A0A6P8EVD9</accession>
<dbReference type="SMART" id="SM00025">
    <property type="entry name" value="Pumilio"/>
    <property type="match status" value="7"/>
</dbReference>
<evidence type="ECO:0000256" key="2">
    <source>
        <dbReference type="ARBA" id="ARBA00023242"/>
    </source>
</evidence>
<keyword evidence="1" id="KW-0677">Repeat</keyword>
<protein>
    <submittedName>
        <fullName evidence="5">Nucleolar protein 9</fullName>
    </submittedName>
</protein>
<evidence type="ECO:0000313" key="4">
    <source>
        <dbReference type="Proteomes" id="UP000515152"/>
    </source>
</evidence>
<feature type="compositionally biased region" description="Basic and acidic residues" evidence="3">
    <location>
        <begin position="1"/>
        <end position="18"/>
    </location>
</feature>
<name>A0A6P8EVD9_CLUHA</name>
<dbReference type="InterPro" id="IPR001313">
    <property type="entry name" value="Pumilio_RNA-bd_rpt"/>
</dbReference>
<gene>
    <name evidence="5" type="primary">LOC105907083</name>
</gene>
<dbReference type="PANTHER" id="PTHR13102">
    <property type="entry name" value="NUCLEOLAR PROTEIN 9"/>
    <property type="match status" value="1"/>
</dbReference>
<dbReference type="InterPro" id="IPR040000">
    <property type="entry name" value="NOP9"/>
</dbReference>
<evidence type="ECO:0000313" key="5">
    <source>
        <dbReference type="RefSeq" id="XP_031416159.1"/>
    </source>
</evidence>
<dbReference type="AlphaFoldDB" id="A0A6P8EVD9"/>
<dbReference type="OrthoDB" id="9987665at2759"/>
<dbReference type="Proteomes" id="UP000515152">
    <property type="component" value="Chromosome 22"/>
</dbReference>
<evidence type="ECO:0000256" key="1">
    <source>
        <dbReference type="ARBA" id="ARBA00022737"/>
    </source>
</evidence>
<dbReference type="GO" id="GO:0030686">
    <property type="term" value="C:90S preribosome"/>
    <property type="evidence" value="ECO:0007669"/>
    <property type="project" value="TreeGrafter"/>
</dbReference>
<evidence type="ECO:0000256" key="3">
    <source>
        <dbReference type="SAM" id="MobiDB-lite"/>
    </source>
</evidence>
<keyword evidence="2" id="KW-0539">Nucleus</keyword>
<feature type="region of interest" description="Disordered" evidence="3">
    <location>
        <begin position="1"/>
        <end position="41"/>
    </location>
</feature>
<dbReference type="Gene3D" id="1.25.10.10">
    <property type="entry name" value="Leucine-rich Repeat Variant"/>
    <property type="match status" value="2"/>
</dbReference>
<dbReference type="GO" id="GO:0000447">
    <property type="term" value="P:endonucleolytic cleavage in ITS1 to separate SSU-rRNA from 5.8S rRNA and LSU-rRNA from tricistronic rRNA transcript (SSU-rRNA, 5.8S rRNA, LSU-rRNA)"/>
    <property type="evidence" value="ECO:0007669"/>
    <property type="project" value="TreeGrafter"/>
</dbReference>
<feature type="region of interest" description="Disordered" evidence="3">
    <location>
        <begin position="142"/>
        <end position="166"/>
    </location>
</feature>
<dbReference type="GO" id="GO:0000056">
    <property type="term" value="P:ribosomal small subunit export from nucleus"/>
    <property type="evidence" value="ECO:0007669"/>
    <property type="project" value="TreeGrafter"/>
</dbReference>
<dbReference type="InterPro" id="IPR011989">
    <property type="entry name" value="ARM-like"/>
</dbReference>
<proteinExistence type="predicted"/>
<dbReference type="GO" id="GO:0000472">
    <property type="term" value="P:endonucleolytic cleavage to generate mature 5'-end of SSU-rRNA from (SSU-rRNA, 5.8S rRNA, LSU-rRNA)"/>
    <property type="evidence" value="ECO:0007669"/>
    <property type="project" value="TreeGrafter"/>
</dbReference>
<dbReference type="PANTHER" id="PTHR13102:SF0">
    <property type="entry name" value="NUCLEOLAR PROTEIN 9"/>
    <property type="match status" value="1"/>
</dbReference>
<dbReference type="PROSITE" id="PS50303">
    <property type="entry name" value="PUM_HD"/>
    <property type="match status" value="1"/>
</dbReference>
<dbReference type="GO" id="GO:0003723">
    <property type="term" value="F:RNA binding"/>
    <property type="evidence" value="ECO:0007669"/>
    <property type="project" value="InterPro"/>
</dbReference>
<dbReference type="SUPFAM" id="SSF48371">
    <property type="entry name" value="ARM repeat"/>
    <property type="match status" value="2"/>
</dbReference>
<dbReference type="InterPro" id="IPR033133">
    <property type="entry name" value="PUM-HD"/>
</dbReference>
<dbReference type="RefSeq" id="XP_031416159.1">
    <property type="nucleotide sequence ID" value="XM_031560299.2"/>
</dbReference>